<dbReference type="GO" id="GO:0051536">
    <property type="term" value="F:iron-sulfur cluster binding"/>
    <property type="evidence" value="ECO:0007669"/>
    <property type="project" value="InterPro"/>
</dbReference>
<name>A0A520KRV0_METT2</name>
<comment type="similarity">
    <text evidence="1">Belongs to the NifU family.</text>
</comment>
<dbReference type="AlphaFoldDB" id="A0A520KRV0"/>
<proteinExistence type="inferred from homology"/>
<dbReference type="InterPro" id="IPR034904">
    <property type="entry name" value="FSCA_dom_sf"/>
</dbReference>
<dbReference type="EMBL" id="RXIF01000006">
    <property type="protein sequence ID" value="RZN64516.1"/>
    <property type="molecule type" value="Genomic_DNA"/>
</dbReference>
<gene>
    <name evidence="3" type="ORF">EF806_04025</name>
</gene>
<protein>
    <submittedName>
        <fullName evidence="3">NifU family protein</fullName>
    </submittedName>
</protein>
<sequence length="79" mass="8529">MDTETKIKEVIDKEIKPALAMEGGSVEFLGLEDGVVKVALLGACGGCPLSQMTLKNFVETTIKQRVPDVKKVVASNDFF</sequence>
<dbReference type="Pfam" id="PF01106">
    <property type="entry name" value="NifU"/>
    <property type="match status" value="1"/>
</dbReference>
<dbReference type="GO" id="GO:0005506">
    <property type="term" value="F:iron ion binding"/>
    <property type="evidence" value="ECO:0007669"/>
    <property type="project" value="InterPro"/>
</dbReference>
<dbReference type="PANTHER" id="PTHR11178">
    <property type="entry name" value="IRON-SULFUR CLUSTER SCAFFOLD PROTEIN NFU-RELATED"/>
    <property type="match status" value="1"/>
</dbReference>
<accession>A0A520KRV0</accession>
<dbReference type="Gene3D" id="3.30.300.130">
    <property type="entry name" value="Fe-S cluster assembly (FSCA)"/>
    <property type="match status" value="1"/>
</dbReference>
<organism evidence="3 4">
    <name type="scientific">Methanoliparum thermophilum</name>
    <dbReference type="NCBI Taxonomy" id="2491083"/>
    <lineage>
        <taxon>Archaea</taxon>
        <taxon>Methanobacteriati</taxon>
        <taxon>Methanobacteriota</taxon>
        <taxon>Candidatus Methanoliparia</taxon>
        <taxon>Candidatus Methanoliparales</taxon>
        <taxon>Candidatus Methanoliparaceae</taxon>
        <taxon>Candidatus Methanoliparum</taxon>
    </lineage>
</organism>
<comment type="caution">
    <text evidence="3">The sequence shown here is derived from an EMBL/GenBank/DDBJ whole genome shotgun (WGS) entry which is preliminary data.</text>
</comment>
<evidence type="ECO:0000313" key="4">
    <source>
        <dbReference type="Proteomes" id="UP000317158"/>
    </source>
</evidence>
<dbReference type="SUPFAM" id="SSF117916">
    <property type="entry name" value="Fe-S cluster assembly (FSCA) domain-like"/>
    <property type="match status" value="1"/>
</dbReference>
<reference evidence="3 4" key="1">
    <citation type="journal article" date="2019" name="Nat. Microbiol.">
        <title>Wide diversity of methane and short-chain alkane metabolisms in uncultured archaea.</title>
        <authorList>
            <person name="Borrel G."/>
            <person name="Adam P.S."/>
            <person name="McKay L.J."/>
            <person name="Chen L.X."/>
            <person name="Sierra-Garcia I.N."/>
            <person name="Sieber C.M."/>
            <person name="Letourneur Q."/>
            <person name="Ghozlane A."/>
            <person name="Andersen G.L."/>
            <person name="Li W.J."/>
            <person name="Hallam S.J."/>
            <person name="Muyzer G."/>
            <person name="de Oliveira V.M."/>
            <person name="Inskeep W.P."/>
            <person name="Banfield J.F."/>
            <person name="Gribaldo S."/>
        </authorList>
    </citation>
    <scope>NUCLEOTIDE SEQUENCE [LARGE SCALE GENOMIC DNA]</scope>
    <source>
        <strain evidence="3">NM1a</strain>
    </source>
</reference>
<evidence type="ECO:0000256" key="1">
    <source>
        <dbReference type="ARBA" id="ARBA00006420"/>
    </source>
</evidence>
<feature type="domain" description="NIF system FeS cluster assembly NifU C-terminal" evidence="2">
    <location>
        <begin position="7"/>
        <end position="73"/>
    </location>
</feature>
<dbReference type="PANTHER" id="PTHR11178:SF1">
    <property type="entry name" value="NFU1 IRON-SULFUR CLUSTER SCAFFOLD HOMOLOG, MITOCHONDRIAL"/>
    <property type="match status" value="1"/>
</dbReference>
<dbReference type="GO" id="GO:0016226">
    <property type="term" value="P:iron-sulfur cluster assembly"/>
    <property type="evidence" value="ECO:0007669"/>
    <property type="project" value="InterPro"/>
</dbReference>
<evidence type="ECO:0000259" key="2">
    <source>
        <dbReference type="Pfam" id="PF01106"/>
    </source>
</evidence>
<evidence type="ECO:0000313" key="3">
    <source>
        <dbReference type="EMBL" id="RZN64516.1"/>
    </source>
</evidence>
<dbReference type="InterPro" id="IPR001075">
    <property type="entry name" value="NIF_FeS_clus_asmbl_NifU_C"/>
</dbReference>
<dbReference type="Proteomes" id="UP000317158">
    <property type="component" value="Unassembled WGS sequence"/>
</dbReference>